<name>A0A813VJR6_9BILA</name>
<accession>A0A813VJR6</accession>
<evidence type="ECO:0000313" key="2">
    <source>
        <dbReference type="Proteomes" id="UP000663879"/>
    </source>
</evidence>
<sequence>MSSNLPLVYFNGIVKFNFSIFGTGYQRILPLPNGYLVRGSYGNKIEIWDIERRIIKRNLPSSYSYPYILGLLSNGDLVAGYKTNSVIQIWYLKVANSESVKRTFHTYEICRCLTVLKNDDLAIGQSGNGFDIIIRSSQKGNLNGSGSKKQVLK</sequence>
<protein>
    <submittedName>
        <fullName evidence="1">Uncharacterized protein</fullName>
    </submittedName>
</protein>
<proteinExistence type="predicted"/>
<comment type="caution">
    <text evidence="1">The sequence shown here is derived from an EMBL/GenBank/DDBJ whole genome shotgun (WGS) entry which is preliminary data.</text>
</comment>
<keyword evidence="2" id="KW-1185">Reference proteome</keyword>
<gene>
    <name evidence="1" type="ORF">OXX778_LOCUS8284</name>
</gene>
<dbReference type="Proteomes" id="UP000663879">
    <property type="component" value="Unassembled WGS sequence"/>
</dbReference>
<dbReference type="SUPFAM" id="SSF50978">
    <property type="entry name" value="WD40 repeat-like"/>
    <property type="match status" value="1"/>
</dbReference>
<organism evidence="1 2">
    <name type="scientific">Brachionus calyciflorus</name>
    <dbReference type="NCBI Taxonomy" id="104777"/>
    <lineage>
        <taxon>Eukaryota</taxon>
        <taxon>Metazoa</taxon>
        <taxon>Spiralia</taxon>
        <taxon>Gnathifera</taxon>
        <taxon>Rotifera</taxon>
        <taxon>Eurotatoria</taxon>
        <taxon>Monogononta</taxon>
        <taxon>Pseudotrocha</taxon>
        <taxon>Ploima</taxon>
        <taxon>Brachionidae</taxon>
        <taxon>Brachionus</taxon>
    </lineage>
</organism>
<dbReference type="InterPro" id="IPR036322">
    <property type="entry name" value="WD40_repeat_dom_sf"/>
</dbReference>
<dbReference type="AlphaFoldDB" id="A0A813VJR6"/>
<evidence type="ECO:0000313" key="1">
    <source>
        <dbReference type="EMBL" id="CAF0837645.1"/>
    </source>
</evidence>
<dbReference type="EMBL" id="CAJNOC010001127">
    <property type="protein sequence ID" value="CAF0837645.1"/>
    <property type="molecule type" value="Genomic_DNA"/>
</dbReference>
<reference evidence="1" key="1">
    <citation type="submission" date="2021-02" db="EMBL/GenBank/DDBJ databases">
        <authorList>
            <person name="Nowell W R."/>
        </authorList>
    </citation>
    <scope>NUCLEOTIDE SEQUENCE</scope>
    <source>
        <strain evidence="1">Ploen Becks lab</strain>
    </source>
</reference>